<evidence type="ECO:0000256" key="2">
    <source>
        <dbReference type="ARBA" id="ARBA00004496"/>
    </source>
</evidence>
<dbReference type="EC" id="6.3.2.9" evidence="5 17"/>
<evidence type="ECO:0000256" key="1">
    <source>
        <dbReference type="ARBA" id="ARBA00002734"/>
    </source>
</evidence>
<dbReference type="InterPro" id="IPR005762">
    <property type="entry name" value="MurD"/>
</dbReference>
<dbReference type="UniPathway" id="UPA00219"/>
<dbReference type="GO" id="GO:0008764">
    <property type="term" value="F:UDP-N-acetylmuramoylalanine-D-glutamate ligase activity"/>
    <property type="evidence" value="ECO:0007669"/>
    <property type="project" value="UniProtKB-UniRule"/>
</dbReference>
<dbReference type="Gene3D" id="3.40.50.720">
    <property type="entry name" value="NAD(P)-binding Rossmann-like Domain"/>
    <property type="match status" value="1"/>
</dbReference>
<dbReference type="Gene3D" id="3.90.190.20">
    <property type="entry name" value="Mur ligase, C-terminal domain"/>
    <property type="match status" value="1"/>
</dbReference>
<dbReference type="EMBL" id="UGTB01000004">
    <property type="protein sequence ID" value="SUB60859.1"/>
    <property type="molecule type" value="Genomic_DNA"/>
</dbReference>
<dbReference type="Pfam" id="PF08245">
    <property type="entry name" value="Mur_ligase_M"/>
    <property type="match status" value="1"/>
</dbReference>
<dbReference type="GO" id="GO:0071555">
    <property type="term" value="P:cell wall organization"/>
    <property type="evidence" value="ECO:0007669"/>
    <property type="project" value="UniProtKB-KW"/>
</dbReference>
<dbReference type="GO" id="GO:0051301">
    <property type="term" value="P:cell division"/>
    <property type="evidence" value="ECO:0007669"/>
    <property type="project" value="UniProtKB-KW"/>
</dbReference>
<dbReference type="Pfam" id="PF21799">
    <property type="entry name" value="MurD-like_N"/>
    <property type="match status" value="1"/>
</dbReference>
<evidence type="ECO:0000256" key="18">
    <source>
        <dbReference type="RuleBase" id="RU003664"/>
    </source>
</evidence>
<dbReference type="NCBIfam" id="TIGR01087">
    <property type="entry name" value="murD"/>
    <property type="match status" value="1"/>
</dbReference>
<comment type="subcellular location">
    <subcellularLocation>
        <location evidence="2 17 18">Cytoplasm</location>
    </subcellularLocation>
</comment>
<evidence type="ECO:0000256" key="3">
    <source>
        <dbReference type="ARBA" id="ARBA00004752"/>
    </source>
</evidence>
<evidence type="ECO:0000256" key="4">
    <source>
        <dbReference type="ARBA" id="ARBA00010416"/>
    </source>
</evidence>
<accession>A0A379CFI0</accession>
<dbReference type="RefSeq" id="WP_002844806.1">
    <property type="nucleotide sequence ID" value="NZ_FOVA01000004.1"/>
</dbReference>
<evidence type="ECO:0000259" key="19">
    <source>
        <dbReference type="Pfam" id="PF02875"/>
    </source>
</evidence>
<gene>
    <name evidence="17 21" type="primary">murD</name>
    <name evidence="21" type="ORF">NCTC11460_00773</name>
</gene>
<evidence type="ECO:0000256" key="11">
    <source>
        <dbReference type="ARBA" id="ARBA00022960"/>
    </source>
</evidence>
<evidence type="ECO:0000313" key="22">
    <source>
        <dbReference type="Proteomes" id="UP000255101"/>
    </source>
</evidence>
<dbReference type="InterPro" id="IPR036615">
    <property type="entry name" value="Mur_ligase_C_dom_sf"/>
</dbReference>
<dbReference type="Proteomes" id="UP000255101">
    <property type="component" value="Unassembled WGS sequence"/>
</dbReference>
<evidence type="ECO:0000256" key="12">
    <source>
        <dbReference type="ARBA" id="ARBA00022984"/>
    </source>
</evidence>
<evidence type="ECO:0000256" key="8">
    <source>
        <dbReference type="ARBA" id="ARBA00022598"/>
    </source>
</evidence>
<evidence type="ECO:0000256" key="16">
    <source>
        <dbReference type="ARBA" id="ARBA00047632"/>
    </source>
</evidence>
<evidence type="ECO:0000256" key="5">
    <source>
        <dbReference type="ARBA" id="ARBA00012212"/>
    </source>
</evidence>
<keyword evidence="12 17" id="KW-0573">Peptidoglycan synthesis</keyword>
<dbReference type="SUPFAM" id="SSF51984">
    <property type="entry name" value="MurCD N-terminal domain"/>
    <property type="match status" value="1"/>
</dbReference>
<keyword evidence="11 17" id="KW-0133">Cell shape</keyword>
<evidence type="ECO:0000259" key="20">
    <source>
        <dbReference type="Pfam" id="PF08245"/>
    </source>
</evidence>
<reference evidence="21 22" key="1">
    <citation type="submission" date="2018-06" db="EMBL/GenBank/DDBJ databases">
        <authorList>
            <consortium name="Pathogen Informatics"/>
            <person name="Doyle S."/>
        </authorList>
    </citation>
    <scope>NUCLEOTIDE SEQUENCE [LARGE SCALE GENOMIC DNA]</scope>
    <source>
        <strain evidence="21 22">NCTC11460</strain>
    </source>
</reference>
<feature type="domain" description="Mur ligase central" evidence="20">
    <location>
        <begin position="117"/>
        <end position="295"/>
    </location>
</feature>
<proteinExistence type="inferred from homology"/>
<comment type="similarity">
    <text evidence="4 17">Belongs to the MurCDEF family.</text>
</comment>
<name>A0A379CFI0_9FIRM</name>
<keyword evidence="7 17" id="KW-0963">Cytoplasm</keyword>
<evidence type="ECO:0000256" key="10">
    <source>
        <dbReference type="ARBA" id="ARBA00022840"/>
    </source>
</evidence>
<evidence type="ECO:0000256" key="14">
    <source>
        <dbReference type="ARBA" id="ARBA00030398"/>
    </source>
</evidence>
<dbReference type="HAMAP" id="MF_00639">
    <property type="entry name" value="MurD"/>
    <property type="match status" value="1"/>
</dbReference>
<evidence type="ECO:0000256" key="13">
    <source>
        <dbReference type="ARBA" id="ARBA00023316"/>
    </source>
</evidence>
<dbReference type="AlphaFoldDB" id="A0A379CFI0"/>
<evidence type="ECO:0000256" key="15">
    <source>
        <dbReference type="ARBA" id="ARBA00032324"/>
    </source>
</evidence>
<evidence type="ECO:0000256" key="6">
    <source>
        <dbReference type="ARBA" id="ARBA00015655"/>
    </source>
</evidence>
<dbReference type="SUPFAM" id="SSF53244">
    <property type="entry name" value="MurD-like peptide ligases, peptide-binding domain"/>
    <property type="match status" value="1"/>
</dbReference>
<organism evidence="21 22">
    <name type="scientific">Peptostreptococcus anaerobius</name>
    <dbReference type="NCBI Taxonomy" id="1261"/>
    <lineage>
        <taxon>Bacteria</taxon>
        <taxon>Bacillati</taxon>
        <taxon>Bacillota</taxon>
        <taxon>Clostridia</taxon>
        <taxon>Peptostreptococcales</taxon>
        <taxon>Peptostreptococcaceae</taxon>
        <taxon>Peptostreptococcus</taxon>
    </lineage>
</organism>
<comment type="catalytic activity">
    <reaction evidence="16 17 18">
        <text>UDP-N-acetyl-alpha-D-muramoyl-L-alanine + D-glutamate + ATP = UDP-N-acetyl-alpha-D-muramoyl-L-alanyl-D-glutamate + ADP + phosphate + H(+)</text>
        <dbReference type="Rhea" id="RHEA:16429"/>
        <dbReference type="ChEBI" id="CHEBI:15378"/>
        <dbReference type="ChEBI" id="CHEBI:29986"/>
        <dbReference type="ChEBI" id="CHEBI:30616"/>
        <dbReference type="ChEBI" id="CHEBI:43474"/>
        <dbReference type="ChEBI" id="CHEBI:83898"/>
        <dbReference type="ChEBI" id="CHEBI:83900"/>
        <dbReference type="ChEBI" id="CHEBI:456216"/>
        <dbReference type="EC" id="6.3.2.9"/>
    </reaction>
</comment>
<evidence type="ECO:0000313" key="21">
    <source>
        <dbReference type="EMBL" id="SUB60859.1"/>
    </source>
</evidence>
<dbReference type="GO" id="GO:0009252">
    <property type="term" value="P:peptidoglycan biosynthetic process"/>
    <property type="evidence" value="ECO:0007669"/>
    <property type="project" value="UniProtKB-UniRule"/>
</dbReference>
<dbReference type="GO" id="GO:0005737">
    <property type="term" value="C:cytoplasm"/>
    <property type="evidence" value="ECO:0007669"/>
    <property type="project" value="UniProtKB-SubCell"/>
</dbReference>
<comment type="pathway">
    <text evidence="3 17 18">Cell wall biogenesis; peptidoglycan biosynthesis.</text>
</comment>
<evidence type="ECO:0000256" key="7">
    <source>
        <dbReference type="ARBA" id="ARBA00022490"/>
    </source>
</evidence>
<dbReference type="PANTHER" id="PTHR43692">
    <property type="entry name" value="UDP-N-ACETYLMURAMOYLALANINE--D-GLUTAMATE LIGASE"/>
    <property type="match status" value="1"/>
</dbReference>
<keyword evidence="17 18" id="KW-0131">Cell cycle</keyword>
<dbReference type="PANTHER" id="PTHR43692:SF1">
    <property type="entry name" value="UDP-N-ACETYLMURAMOYLALANINE--D-GLUTAMATE LIGASE"/>
    <property type="match status" value="1"/>
</dbReference>
<dbReference type="Pfam" id="PF02875">
    <property type="entry name" value="Mur_ligase_C"/>
    <property type="match status" value="1"/>
</dbReference>
<dbReference type="Gene3D" id="3.40.1190.10">
    <property type="entry name" value="Mur-like, catalytic domain"/>
    <property type="match status" value="1"/>
</dbReference>
<dbReference type="InterPro" id="IPR004101">
    <property type="entry name" value="Mur_ligase_C"/>
</dbReference>
<evidence type="ECO:0000256" key="9">
    <source>
        <dbReference type="ARBA" id="ARBA00022741"/>
    </source>
</evidence>
<keyword evidence="8 17" id="KW-0436">Ligase</keyword>
<dbReference type="GO" id="GO:0008360">
    <property type="term" value="P:regulation of cell shape"/>
    <property type="evidence" value="ECO:0007669"/>
    <property type="project" value="UniProtKB-KW"/>
</dbReference>
<feature type="domain" description="Mur ligase C-terminal" evidence="19">
    <location>
        <begin position="318"/>
        <end position="432"/>
    </location>
</feature>
<dbReference type="InterPro" id="IPR013221">
    <property type="entry name" value="Mur_ligase_cen"/>
</dbReference>
<dbReference type="GO" id="GO:0005524">
    <property type="term" value="F:ATP binding"/>
    <property type="evidence" value="ECO:0007669"/>
    <property type="project" value="UniProtKB-UniRule"/>
</dbReference>
<sequence>MYENKKILVVGMARSGLAAARYLLRQGAVLVVNDSKSEEDLKGICQELESMGDVRFILGRNPNTDEVQDIDMAVVSPGVPLDLDYIMAIKNNRKKVISEIELAYQAGLKKNIRFVGITGTNGKTTTTSLVGEIFKAQGVETYVVGNIGNPAIEAVEMAGDGAVLVTELSSFQLESIDMFSPTASTVLNLTEDHLNRHHTMENYAMAKARIFENQIDDTVCILNYDDLTTRSMAEGCHADVVFFSRKDKFERGIYLDDDNNIIVNNEIEEIALLKADELSLPGGHNLENCMAAIGLTLALGVEIEVLVKVLKTFKAVEHRLEYVDTVKGVKYVNDSKGTNPDSTIKAVQSYKDPIILIAGGYDKGSDFNELFEIAKDYVRSVVILGQTGDLIEETARKHGFTDLYRVNDLKEAVEKSAQIANEKDIVLLSPACASWGMYNNYEERGREFKNLVADLEK</sequence>
<dbReference type="SUPFAM" id="SSF53623">
    <property type="entry name" value="MurD-like peptide ligases, catalytic domain"/>
    <property type="match status" value="1"/>
</dbReference>
<keyword evidence="10 17" id="KW-0067">ATP-binding</keyword>
<evidence type="ECO:0000256" key="17">
    <source>
        <dbReference type="HAMAP-Rule" id="MF_00639"/>
    </source>
</evidence>
<dbReference type="InterPro" id="IPR036565">
    <property type="entry name" value="Mur-like_cat_sf"/>
</dbReference>
<protein>
    <recommendedName>
        <fullName evidence="6 17">UDP-N-acetylmuramoylalanine--D-glutamate ligase</fullName>
        <ecNumber evidence="5 17">6.3.2.9</ecNumber>
    </recommendedName>
    <alternativeName>
        <fullName evidence="15 17">D-glutamic acid-adding enzyme</fullName>
    </alternativeName>
    <alternativeName>
        <fullName evidence="14 17">UDP-N-acetylmuramoyl-L-alanyl-D-glutamate synthetase</fullName>
    </alternativeName>
</protein>
<keyword evidence="13 17" id="KW-0961">Cell wall biogenesis/degradation</keyword>
<comment type="function">
    <text evidence="1 17 18">Cell wall formation. Catalyzes the addition of glutamate to the nucleotide precursor UDP-N-acetylmuramoyl-L-alanine (UMA).</text>
</comment>
<keyword evidence="17 18" id="KW-0132">Cell division</keyword>
<keyword evidence="9 17" id="KW-0547">Nucleotide-binding</keyword>
<feature type="binding site" evidence="17">
    <location>
        <begin position="119"/>
        <end position="125"/>
    </location>
    <ligand>
        <name>ATP</name>
        <dbReference type="ChEBI" id="CHEBI:30616"/>
    </ligand>
</feature>